<dbReference type="GO" id="GO:0016783">
    <property type="term" value="F:sulfurtransferase activity"/>
    <property type="evidence" value="ECO:0007669"/>
    <property type="project" value="InterPro"/>
</dbReference>
<dbReference type="AlphaFoldDB" id="A0A1I5XZ40"/>
<protein>
    <recommendedName>
        <fullName evidence="4">Sulfurtransferase TusD homolog</fullName>
    </recommendedName>
</protein>
<dbReference type="GO" id="GO:0002143">
    <property type="term" value="P:tRNA wobble position uridine thiolation"/>
    <property type="evidence" value="ECO:0007669"/>
    <property type="project" value="TreeGrafter"/>
</dbReference>
<sequence length="130" mass="13938">MSLNYVLVVSAPVYGRQASLSAYRFAQAVIEQGHTLTRVFFYQDGVSNASSLTVPANDEFDLVAAWQALSSEHGVELETCVAAALRRGQISDDEAKQHALPTSNMAKGFTQAGLGGLSESLLTADRVVQF</sequence>
<dbReference type="SUPFAM" id="SSF75169">
    <property type="entry name" value="DsrEFH-like"/>
    <property type="match status" value="1"/>
</dbReference>
<evidence type="ECO:0000256" key="1">
    <source>
        <dbReference type="ARBA" id="ARBA00002850"/>
    </source>
</evidence>
<comment type="subcellular location">
    <subcellularLocation>
        <location evidence="2">Cytoplasm</location>
    </subcellularLocation>
</comment>
<dbReference type="Pfam" id="PF02635">
    <property type="entry name" value="DsrE"/>
    <property type="match status" value="1"/>
</dbReference>
<evidence type="ECO:0000313" key="8">
    <source>
        <dbReference type="Proteomes" id="UP000182692"/>
    </source>
</evidence>
<dbReference type="Gene3D" id="3.40.1260.10">
    <property type="entry name" value="DsrEFH-like"/>
    <property type="match status" value="1"/>
</dbReference>
<evidence type="ECO:0000313" key="7">
    <source>
        <dbReference type="EMBL" id="SFQ36997.1"/>
    </source>
</evidence>
<evidence type="ECO:0000256" key="4">
    <source>
        <dbReference type="ARBA" id="ARBA00020425"/>
    </source>
</evidence>
<dbReference type="OrthoDB" id="9787483at2"/>
<evidence type="ECO:0000256" key="5">
    <source>
        <dbReference type="ARBA" id="ARBA00022490"/>
    </source>
</evidence>
<accession>A0A1I5XZ40</accession>
<name>A0A1I5XZ40_9GAMM</name>
<proteinExistence type="inferred from homology"/>
<dbReference type="PANTHER" id="PTHR34874:SF3">
    <property type="entry name" value="SULFURTRANSFERASE TUSD"/>
    <property type="match status" value="1"/>
</dbReference>
<evidence type="ECO:0000256" key="3">
    <source>
        <dbReference type="ARBA" id="ARBA00007067"/>
    </source>
</evidence>
<dbReference type="EMBL" id="FOWR01000081">
    <property type="protein sequence ID" value="SFQ36997.1"/>
    <property type="molecule type" value="Genomic_DNA"/>
</dbReference>
<comment type="function">
    <text evidence="1">Could be part of a sulfur-relay system.</text>
</comment>
<dbReference type="GO" id="GO:1990228">
    <property type="term" value="C:sulfurtransferase complex"/>
    <property type="evidence" value="ECO:0007669"/>
    <property type="project" value="TreeGrafter"/>
</dbReference>
<dbReference type="STRING" id="1121869.SAMN03084138_04888"/>
<dbReference type="NCBIfam" id="NF001237">
    <property type="entry name" value="PRK00207.1"/>
    <property type="match status" value="1"/>
</dbReference>
<evidence type="ECO:0000256" key="2">
    <source>
        <dbReference type="ARBA" id="ARBA00004496"/>
    </source>
</evidence>
<keyword evidence="6" id="KW-0808">Transferase</keyword>
<keyword evidence="5" id="KW-0963">Cytoplasm</keyword>
<dbReference type="InterPro" id="IPR017463">
    <property type="entry name" value="Sulphur_relay_TusD/DsrE"/>
</dbReference>
<dbReference type="InterPro" id="IPR003787">
    <property type="entry name" value="Sulphur_relay_DsrE/F-like"/>
</dbReference>
<dbReference type="PANTHER" id="PTHR34874">
    <property type="entry name" value="PROTEIN YCHN"/>
    <property type="match status" value="1"/>
</dbReference>
<dbReference type="InterPro" id="IPR027396">
    <property type="entry name" value="DsrEFH-like"/>
</dbReference>
<dbReference type="Proteomes" id="UP000182692">
    <property type="component" value="Unassembled WGS sequence"/>
</dbReference>
<reference evidence="7 8" key="1">
    <citation type="submission" date="2016-10" db="EMBL/GenBank/DDBJ databases">
        <authorList>
            <person name="de Groot N.N."/>
        </authorList>
    </citation>
    <scope>NUCLEOTIDE SEQUENCE [LARGE SCALE GENOMIC DNA]</scope>
    <source>
        <strain evidence="7 8">DSM 15893</strain>
    </source>
</reference>
<organism evidence="7 8">
    <name type="scientific">Enterovibrio norvegicus DSM 15893</name>
    <dbReference type="NCBI Taxonomy" id="1121869"/>
    <lineage>
        <taxon>Bacteria</taxon>
        <taxon>Pseudomonadati</taxon>
        <taxon>Pseudomonadota</taxon>
        <taxon>Gammaproteobacteria</taxon>
        <taxon>Vibrionales</taxon>
        <taxon>Vibrionaceae</taxon>
        <taxon>Enterovibrio</taxon>
    </lineage>
</organism>
<dbReference type="FunFam" id="3.40.1260.10:FF:000001">
    <property type="entry name" value="Sulfurtransferase TusD"/>
    <property type="match status" value="1"/>
</dbReference>
<evidence type="ECO:0000256" key="6">
    <source>
        <dbReference type="ARBA" id="ARBA00022679"/>
    </source>
</evidence>
<gene>
    <name evidence="7" type="ORF">SAMN03084138_04888</name>
</gene>
<dbReference type="RefSeq" id="WP_017010448.1">
    <property type="nucleotide sequence ID" value="NZ_FOWR01000081.1"/>
</dbReference>
<comment type="similarity">
    <text evidence="3">Belongs to the DsrE/TusD family.</text>
</comment>
<dbReference type="GeneID" id="35870046"/>
<dbReference type="NCBIfam" id="TIGR03012">
    <property type="entry name" value="sulf_tusD_dsrE"/>
    <property type="match status" value="1"/>
</dbReference>
<dbReference type="GO" id="GO:0097163">
    <property type="term" value="F:sulfur carrier activity"/>
    <property type="evidence" value="ECO:0007669"/>
    <property type="project" value="TreeGrafter"/>
</dbReference>